<proteinExistence type="predicted"/>
<dbReference type="EMBL" id="GG662258">
    <property type="protein sequence ID" value="EAS06839.3"/>
    <property type="molecule type" value="Genomic_DNA"/>
</dbReference>
<evidence type="ECO:0000313" key="1">
    <source>
        <dbReference type="EMBL" id="EAS06839.3"/>
    </source>
</evidence>
<gene>
    <name evidence="1" type="ORF">TTHERM_00904060</name>
</gene>
<dbReference type="KEGG" id="tet:TTHERM_00904060"/>
<accession>Q24G91</accession>
<organism evidence="1 2">
    <name type="scientific">Tetrahymena thermophila (strain SB210)</name>
    <dbReference type="NCBI Taxonomy" id="312017"/>
    <lineage>
        <taxon>Eukaryota</taxon>
        <taxon>Sar</taxon>
        <taxon>Alveolata</taxon>
        <taxon>Ciliophora</taxon>
        <taxon>Intramacronucleata</taxon>
        <taxon>Oligohymenophorea</taxon>
        <taxon>Hymenostomatida</taxon>
        <taxon>Tetrahymenina</taxon>
        <taxon>Tetrahymenidae</taxon>
        <taxon>Tetrahymena</taxon>
    </lineage>
</organism>
<dbReference type="HOGENOM" id="CLU_523291_0_0_1"/>
<evidence type="ECO:0008006" key="3">
    <source>
        <dbReference type="Google" id="ProtNLM"/>
    </source>
</evidence>
<name>Q24G91_TETTS</name>
<protein>
    <recommendedName>
        <fullName evidence="3">Zinc carboxypeptidase family protein</fullName>
    </recommendedName>
</protein>
<dbReference type="RefSeq" id="XP_001027081.3">
    <property type="nucleotide sequence ID" value="XM_001027081.3"/>
</dbReference>
<reference evidence="2" key="1">
    <citation type="journal article" date="2006" name="PLoS Biol.">
        <title>Macronuclear genome sequence of the ciliate Tetrahymena thermophila, a model eukaryote.</title>
        <authorList>
            <person name="Eisen J.A."/>
            <person name="Coyne R.S."/>
            <person name="Wu M."/>
            <person name="Wu D."/>
            <person name="Thiagarajan M."/>
            <person name="Wortman J.R."/>
            <person name="Badger J.H."/>
            <person name="Ren Q."/>
            <person name="Amedeo P."/>
            <person name="Jones K.M."/>
            <person name="Tallon L.J."/>
            <person name="Delcher A.L."/>
            <person name="Salzberg S.L."/>
            <person name="Silva J.C."/>
            <person name="Haas B.J."/>
            <person name="Majoros W.H."/>
            <person name="Farzad M."/>
            <person name="Carlton J.M."/>
            <person name="Smith R.K. Jr."/>
            <person name="Garg J."/>
            <person name="Pearlman R.E."/>
            <person name="Karrer K.M."/>
            <person name="Sun L."/>
            <person name="Manning G."/>
            <person name="Elde N.C."/>
            <person name="Turkewitz A.P."/>
            <person name="Asai D.J."/>
            <person name="Wilkes D.E."/>
            <person name="Wang Y."/>
            <person name="Cai H."/>
            <person name="Collins K."/>
            <person name="Stewart B.A."/>
            <person name="Lee S.R."/>
            <person name="Wilamowska K."/>
            <person name="Weinberg Z."/>
            <person name="Ruzzo W.L."/>
            <person name="Wloga D."/>
            <person name="Gaertig J."/>
            <person name="Frankel J."/>
            <person name="Tsao C.-C."/>
            <person name="Gorovsky M.A."/>
            <person name="Keeling P.J."/>
            <person name="Waller R.F."/>
            <person name="Patron N.J."/>
            <person name="Cherry J.M."/>
            <person name="Stover N.A."/>
            <person name="Krieger C.J."/>
            <person name="del Toro C."/>
            <person name="Ryder H.F."/>
            <person name="Williamson S.C."/>
            <person name="Barbeau R.A."/>
            <person name="Hamilton E.P."/>
            <person name="Orias E."/>
        </authorList>
    </citation>
    <scope>NUCLEOTIDE SEQUENCE [LARGE SCALE GENOMIC DNA]</scope>
    <source>
        <strain evidence="2">SB210</strain>
    </source>
</reference>
<dbReference type="InParanoid" id="Q24G91"/>
<dbReference type="AlphaFoldDB" id="Q24G91"/>
<sequence>MHLIYSLKDCNLKLIRIYDIFQIKNLFEIKEFYLLLSQIILMKKKLSWDNFRIIKLIKKQIKKIKKMNRNLSCNIHSNYPIYHIDILENSQKKLQCIKCVSYQQEEKSFLLIPEILNYDQKLLLQNWPPLNDETLRNKIISLENQENDLNQPIQDFYDGLIKDLTLILSEKKKEQLILAQKVYEFKEKIIQQYQQIASIDKIKEFFIKENLQTEKVEQDLKNYIDSQFKKKNQYTTTLSCMMQQYELIKYLDIQKPTKIKENVSKILQIINLIPLNNFNFESNIKNYKKKLEEEQCIQNKNNQILDNLIKQLCFCNEQLTQLINQNTWDLDNFLLNLQKFTIKNQIDSAELQQDIFLNMFKFQQLIENDIKELRQKDFKSQNEFKKIIKQLENKVIINNQNYNQKSLFVNFDDQARFQVQKQYKANDNSFCLINYILKPEKKYIFRFKAHKLKSESEFLIGIISDSCNKKHFPDDWIASDIIGNQDVSQGDQILNEENLIQTWQFQVCIKDKTFNMYNYPNFTLRFYLEEQSDIQVDGKYYFGVLFLSDYPGDKLEIFDYQELDEFPDS</sequence>
<dbReference type="GeneID" id="7844205"/>
<evidence type="ECO:0000313" key="2">
    <source>
        <dbReference type="Proteomes" id="UP000009168"/>
    </source>
</evidence>
<dbReference type="Proteomes" id="UP000009168">
    <property type="component" value="Unassembled WGS sequence"/>
</dbReference>
<keyword evidence="2" id="KW-1185">Reference proteome</keyword>